<reference evidence="7" key="1">
    <citation type="submission" date="2019-06" db="EMBL/GenBank/DDBJ databases">
        <authorList>
            <person name="Broberg M."/>
        </authorList>
    </citation>
    <scope>NUCLEOTIDE SEQUENCE [LARGE SCALE GENOMIC DNA]</scope>
</reference>
<dbReference type="PANTHER" id="PTHR31001:SF45">
    <property type="entry name" value="ZN(II)2CYS6 TRANSCRIPTION FACTOR (EUROFUNG)"/>
    <property type="match status" value="1"/>
</dbReference>
<evidence type="ECO:0000256" key="3">
    <source>
        <dbReference type="ARBA" id="ARBA00023242"/>
    </source>
</evidence>
<evidence type="ECO:0000256" key="2">
    <source>
        <dbReference type="ARBA" id="ARBA00022723"/>
    </source>
</evidence>
<feature type="compositionally biased region" description="Polar residues" evidence="4">
    <location>
        <begin position="160"/>
        <end position="172"/>
    </location>
</feature>
<feature type="compositionally biased region" description="Pro residues" evidence="4">
    <location>
        <begin position="15"/>
        <end position="24"/>
    </location>
</feature>
<feature type="compositionally biased region" description="Polar residues" evidence="4">
    <location>
        <begin position="1"/>
        <end position="11"/>
    </location>
</feature>
<feature type="region of interest" description="Disordered" evidence="4">
    <location>
        <begin position="1"/>
        <end position="24"/>
    </location>
</feature>
<dbReference type="AlphaFoldDB" id="A0A9N9UHB9"/>
<dbReference type="Gene3D" id="4.10.240.10">
    <property type="entry name" value="Zn(2)-C6 fungal-type DNA-binding domain"/>
    <property type="match status" value="1"/>
</dbReference>
<dbReference type="GO" id="GO:0003677">
    <property type="term" value="F:DNA binding"/>
    <property type="evidence" value="ECO:0007669"/>
    <property type="project" value="InterPro"/>
</dbReference>
<comment type="caution">
    <text evidence="6">The sequence shown here is derived from an EMBL/GenBank/DDBJ whole genome shotgun (WGS) entry which is preliminary data.</text>
</comment>
<dbReference type="OrthoDB" id="2269373at2759"/>
<dbReference type="InterPro" id="IPR050613">
    <property type="entry name" value="Sec_Metabolite_Reg"/>
</dbReference>
<dbReference type="GO" id="GO:0000981">
    <property type="term" value="F:DNA-binding transcription factor activity, RNA polymerase II-specific"/>
    <property type="evidence" value="ECO:0007669"/>
    <property type="project" value="InterPro"/>
</dbReference>
<dbReference type="InterPro" id="IPR036864">
    <property type="entry name" value="Zn2-C6_fun-type_DNA-bd_sf"/>
</dbReference>
<dbReference type="GO" id="GO:0006351">
    <property type="term" value="P:DNA-templated transcription"/>
    <property type="evidence" value="ECO:0007669"/>
    <property type="project" value="InterPro"/>
</dbReference>
<gene>
    <name evidence="6" type="ORF">CBYS24578_00014898</name>
</gene>
<evidence type="ECO:0000259" key="5">
    <source>
        <dbReference type="PROSITE" id="PS50048"/>
    </source>
</evidence>
<evidence type="ECO:0000256" key="1">
    <source>
        <dbReference type="ARBA" id="ARBA00004123"/>
    </source>
</evidence>
<feature type="region of interest" description="Disordered" evidence="4">
    <location>
        <begin position="94"/>
        <end position="179"/>
    </location>
</feature>
<dbReference type="InterPro" id="IPR001138">
    <property type="entry name" value="Zn2Cys6_DnaBD"/>
</dbReference>
<comment type="subcellular location">
    <subcellularLocation>
        <location evidence="1">Nucleus</location>
    </subcellularLocation>
</comment>
<dbReference type="CDD" id="cd12148">
    <property type="entry name" value="fungal_TF_MHR"/>
    <property type="match status" value="1"/>
</dbReference>
<dbReference type="PANTHER" id="PTHR31001">
    <property type="entry name" value="UNCHARACTERIZED TRANSCRIPTIONAL REGULATORY PROTEIN"/>
    <property type="match status" value="1"/>
</dbReference>
<proteinExistence type="predicted"/>
<dbReference type="Pfam" id="PF04082">
    <property type="entry name" value="Fungal_trans"/>
    <property type="match status" value="1"/>
</dbReference>
<dbReference type="SUPFAM" id="SSF57701">
    <property type="entry name" value="Zn2/Cys6 DNA-binding domain"/>
    <property type="match status" value="1"/>
</dbReference>
<dbReference type="GO" id="GO:0008270">
    <property type="term" value="F:zinc ion binding"/>
    <property type="evidence" value="ECO:0007669"/>
    <property type="project" value="InterPro"/>
</dbReference>
<dbReference type="InterPro" id="IPR007219">
    <property type="entry name" value="XnlR_reg_dom"/>
</dbReference>
<dbReference type="SMART" id="SM00066">
    <property type="entry name" value="GAL4"/>
    <property type="match status" value="1"/>
</dbReference>
<feature type="domain" description="Zn(2)-C6 fungal-type" evidence="5">
    <location>
        <begin position="32"/>
        <end position="60"/>
    </location>
</feature>
<evidence type="ECO:0000313" key="6">
    <source>
        <dbReference type="EMBL" id="CAG9987570.1"/>
    </source>
</evidence>
<evidence type="ECO:0000313" key="7">
    <source>
        <dbReference type="Proteomes" id="UP000754883"/>
    </source>
</evidence>
<keyword evidence="7" id="KW-1185">Reference proteome</keyword>
<dbReference type="GO" id="GO:0005634">
    <property type="term" value="C:nucleus"/>
    <property type="evidence" value="ECO:0007669"/>
    <property type="project" value="UniProtKB-SubCell"/>
</dbReference>
<organism evidence="6 7">
    <name type="scientific">Clonostachys byssicola</name>
    <dbReference type="NCBI Taxonomy" id="160290"/>
    <lineage>
        <taxon>Eukaryota</taxon>
        <taxon>Fungi</taxon>
        <taxon>Dikarya</taxon>
        <taxon>Ascomycota</taxon>
        <taxon>Pezizomycotina</taxon>
        <taxon>Sordariomycetes</taxon>
        <taxon>Hypocreomycetidae</taxon>
        <taxon>Hypocreales</taxon>
        <taxon>Bionectriaceae</taxon>
        <taxon>Clonostachys</taxon>
    </lineage>
</organism>
<dbReference type="EMBL" id="CABFNO020001436">
    <property type="protein sequence ID" value="CAG9987570.1"/>
    <property type="molecule type" value="Genomic_DNA"/>
</dbReference>
<accession>A0A9N9UHB9</accession>
<dbReference type="CDD" id="cd00067">
    <property type="entry name" value="GAL4"/>
    <property type="match status" value="1"/>
</dbReference>
<feature type="compositionally biased region" description="Basic and acidic residues" evidence="4">
    <location>
        <begin position="149"/>
        <end position="159"/>
    </location>
</feature>
<protein>
    <recommendedName>
        <fullName evidence="5">Zn(2)-C6 fungal-type domain-containing protein</fullName>
    </recommendedName>
</protein>
<keyword evidence="3" id="KW-0539">Nucleus</keyword>
<dbReference type="Pfam" id="PF00172">
    <property type="entry name" value="Zn_clus"/>
    <property type="match status" value="1"/>
</dbReference>
<keyword evidence="2" id="KW-0479">Metal-binding</keyword>
<sequence>MSSLLSPSENDSPAIPNPLPSPQAPKPTRVLACVLCQQRKIKCDRKFPCAHCLKQGLQCVPATQARRRRRFPEKDLLRRLAQYEDLLRANNIRFNPLHQTPSTAGKGNDAGADSDSSDDEQSHSHSAASPTPSTKPLDVFDTNHLPRGNSRELSDRDTTLTDYQGQASPSSGQGEGADNLERTVKDALEMERGSDYDLFLFGSPQASVDLSTFHPQPVEIFRLWQIYLDNVNPLLKVIHVPTMQGRIIEAVGNVHGISPPMESLMFSIYCIAITSLSDDECQSMLGMSQADLLTKYHFGCQQALMNARFLISRERDTLISLYLFLLSLRPEMHPRSLSAMFSIAVRIAKVLKLHREPPLERCSVFESEMQRRLWWSLALDDTRRCEVADVSDDASLSPAWSRKTPANVNDSDLRPDMKEIVAGGAKVSESIFVVVRSELADFLRHTSAFLDFHHPRLKPVAKELPDGGSLLSLRKRIENDYLQYCDPENPIHYLTIWTTHAFIAKQRMIQYYATLAHSGLPATETEMDDAMVLAFEMLDCDTKLLSSPKTKPFLWFIRSHFPFPGYMHIIYDLRRRPFSRYSDRAWEVMANNYDFRTHTMSRMKGPITRVFGKFILRSWDARVAEWKSDQPLKTPRIVQQIWEMEAKSKPPTDSMAWGNLGNTPEVKLEDSFSIMQPLTFTSSDLYDLAGSGGMNGLLPGDFTNFSSQGAFDFMTDQYSWPSGN</sequence>
<name>A0A9N9UHB9_9HYPO</name>
<evidence type="ECO:0000256" key="4">
    <source>
        <dbReference type="SAM" id="MobiDB-lite"/>
    </source>
</evidence>
<reference evidence="6 7" key="2">
    <citation type="submission" date="2021-10" db="EMBL/GenBank/DDBJ databases">
        <authorList>
            <person name="Piombo E."/>
        </authorList>
    </citation>
    <scope>NUCLEOTIDE SEQUENCE [LARGE SCALE GENOMIC DNA]</scope>
</reference>
<dbReference type="Proteomes" id="UP000754883">
    <property type="component" value="Unassembled WGS sequence"/>
</dbReference>
<dbReference type="PROSITE" id="PS50048">
    <property type="entry name" value="ZN2_CY6_FUNGAL_2"/>
    <property type="match status" value="1"/>
</dbReference>
<feature type="compositionally biased region" description="Low complexity" evidence="4">
    <location>
        <begin position="124"/>
        <end position="134"/>
    </location>
</feature>